<name>A0A6C0ITU5_9ZZZZ</name>
<sequence>MSNTNTFIEIKPIKNKKEMPISLEEFFHVKVITPENIILHIENIENNELLLNLFQNIIPKIKINKINCFIIPLPLSDLEIYWTDYASSYIEYFYGSNVLDESYIYITIKLNNDLTININEDIEINHELNLAERQVIYNIFLEELPYNFTWNSKTSSLMKISYDQNIQQLQELVIEDTNIYPSTEIFIEAHLDKKIDTTYDINTFVDNPYETSNFADLWEEILECSDIIDSGFHISKLSNGKETFIIDFVLHSVTDLKVLKKILELKEISFEKFILKVIDISGIVNLNEINEINLNELN</sequence>
<dbReference type="AlphaFoldDB" id="A0A6C0ITU5"/>
<organism evidence="1">
    <name type="scientific">viral metagenome</name>
    <dbReference type="NCBI Taxonomy" id="1070528"/>
    <lineage>
        <taxon>unclassified sequences</taxon>
        <taxon>metagenomes</taxon>
        <taxon>organismal metagenomes</taxon>
    </lineage>
</organism>
<evidence type="ECO:0000313" key="1">
    <source>
        <dbReference type="EMBL" id="QHT96628.1"/>
    </source>
</evidence>
<accession>A0A6C0ITU5</accession>
<protein>
    <submittedName>
        <fullName evidence="1">Uncharacterized protein</fullName>
    </submittedName>
</protein>
<dbReference type="EMBL" id="MN740260">
    <property type="protein sequence ID" value="QHT96628.1"/>
    <property type="molecule type" value="Genomic_DNA"/>
</dbReference>
<proteinExistence type="predicted"/>
<reference evidence="1" key="1">
    <citation type="journal article" date="2020" name="Nature">
        <title>Giant virus diversity and host interactions through global metagenomics.</title>
        <authorList>
            <person name="Schulz F."/>
            <person name="Roux S."/>
            <person name="Paez-Espino D."/>
            <person name="Jungbluth S."/>
            <person name="Walsh D.A."/>
            <person name="Denef V.J."/>
            <person name="McMahon K.D."/>
            <person name="Konstantinidis K.T."/>
            <person name="Eloe-Fadrosh E.A."/>
            <person name="Kyrpides N.C."/>
            <person name="Woyke T."/>
        </authorList>
    </citation>
    <scope>NUCLEOTIDE SEQUENCE</scope>
    <source>
        <strain evidence="1">GVMAG-M-3300024302-11</strain>
    </source>
</reference>